<dbReference type="Proteomes" id="UP000661112">
    <property type="component" value="Unassembled WGS sequence"/>
</dbReference>
<comment type="caution">
    <text evidence="1">The sequence shown here is derived from an EMBL/GenBank/DDBJ whole genome shotgun (WGS) entry which is preliminary data.</text>
</comment>
<sequence length="122" mass="13926">MNHIHPDDLPSNRTILLSKILIRQLEEATKKSFFLACNRIARILLASCHWYFKIHSGVLVLIMICPDMESYQNIMTSIPYFTKNLRRFANTASISVTPPVNLGVPWIIEIDEIGLDNDALNT</sequence>
<keyword evidence="2" id="KW-1185">Reference proteome</keyword>
<evidence type="ECO:0000313" key="2">
    <source>
        <dbReference type="Proteomes" id="UP000661112"/>
    </source>
</evidence>
<accession>A0ABR8CX78</accession>
<proteinExistence type="predicted"/>
<dbReference type="RefSeq" id="WP_190466581.1">
    <property type="nucleotide sequence ID" value="NZ_JACJSG010000003.1"/>
</dbReference>
<dbReference type="EMBL" id="JACJSG010000003">
    <property type="protein sequence ID" value="MBD2499539.1"/>
    <property type="molecule type" value="Genomic_DNA"/>
</dbReference>
<evidence type="ECO:0000313" key="1">
    <source>
        <dbReference type="EMBL" id="MBD2499539.1"/>
    </source>
</evidence>
<reference evidence="1 2" key="1">
    <citation type="journal article" date="2020" name="ISME J.">
        <title>Comparative genomics reveals insights into cyanobacterial evolution and habitat adaptation.</title>
        <authorList>
            <person name="Chen M.Y."/>
            <person name="Teng W.K."/>
            <person name="Zhao L."/>
            <person name="Hu C.X."/>
            <person name="Zhou Y.K."/>
            <person name="Han B.P."/>
            <person name="Song L.R."/>
            <person name="Shu W.S."/>
        </authorList>
    </citation>
    <scope>NUCLEOTIDE SEQUENCE [LARGE SCALE GENOMIC DNA]</scope>
    <source>
        <strain evidence="1 2">FACHB-119</strain>
    </source>
</reference>
<gene>
    <name evidence="1" type="ORF">H6G83_02715</name>
</gene>
<name>A0ABR8CX78_9NOST</name>
<organism evidence="1 2">
    <name type="scientific">Anabaena azotica FACHB-119</name>
    <dbReference type="NCBI Taxonomy" id="947527"/>
    <lineage>
        <taxon>Bacteria</taxon>
        <taxon>Bacillati</taxon>
        <taxon>Cyanobacteriota</taxon>
        <taxon>Cyanophyceae</taxon>
        <taxon>Nostocales</taxon>
        <taxon>Nostocaceae</taxon>
        <taxon>Anabaena</taxon>
        <taxon>Anabaena azotica</taxon>
    </lineage>
</organism>
<protein>
    <submittedName>
        <fullName evidence="1">Uncharacterized protein</fullName>
    </submittedName>
</protein>